<reference evidence="2 3" key="1">
    <citation type="submission" date="2016-11" db="EMBL/GenBank/DDBJ databases">
        <authorList>
            <person name="Jaros S."/>
            <person name="Januszkiewicz K."/>
            <person name="Wedrychowicz H."/>
        </authorList>
    </citation>
    <scope>NUCLEOTIDE SEQUENCE [LARGE SCALE GENOMIC DNA]</scope>
    <source>
        <strain evidence="2 3">Y1</strain>
    </source>
</reference>
<dbReference type="OrthoDB" id="1640349at2"/>
<keyword evidence="1" id="KW-1133">Transmembrane helix</keyword>
<dbReference type="EMBL" id="FRCT01000010">
    <property type="protein sequence ID" value="SHM69542.1"/>
    <property type="molecule type" value="Genomic_DNA"/>
</dbReference>
<dbReference type="Proteomes" id="UP000184394">
    <property type="component" value="Unassembled WGS sequence"/>
</dbReference>
<evidence type="ECO:0000256" key="1">
    <source>
        <dbReference type="SAM" id="Phobius"/>
    </source>
</evidence>
<organism evidence="2 3">
    <name type="scientific">Ruminococcus flavefaciens</name>
    <dbReference type="NCBI Taxonomy" id="1265"/>
    <lineage>
        <taxon>Bacteria</taxon>
        <taxon>Bacillati</taxon>
        <taxon>Bacillota</taxon>
        <taxon>Clostridia</taxon>
        <taxon>Eubacteriales</taxon>
        <taxon>Oscillospiraceae</taxon>
        <taxon>Ruminococcus</taxon>
    </lineage>
</organism>
<keyword evidence="1" id="KW-0472">Membrane</keyword>
<name>A0A1M7KVH8_RUMFL</name>
<keyword evidence="1" id="KW-0812">Transmembrane</keyword>
<proteinExistence type="predicted"/>
<sequence>MSLKIRGLVRINAQGKKLYKFINLMHESRIECREQYCRGEVFRGDVFRKDMKKIRSLAEKCAVELKTAEYDSISARLHRFRNRAGLIIGLVLAAAAVLYFSRTVVTIEIEGNTSISDEVIRAALAELDVKAGTPLYRLDLRDCQNRLKTMVDGIAWAGMRHTGSRIVVQIREAVPKPDMALERVPCNIVASRDAVISSVLVQCGELKHIVGDYVPKGTLLISGVSDGDNGKSFIYHAMGDIRGTYEENISFSAPFVSKELLPTGKRKKLRRLRLFSLGIPLSFGHNDYEHSSSKKSRKSLELFGKKLPLGIDRTDITELSPTEYSFTEEELSQRLMERVYLYENNFLDKDTRILSREITPVKTDDTLTLNVKYQLEGSISVSKDIYIK</sequence>
<evidence type="ECO:0000313" key="2">
    <source>
        <dbReference type="EMBL" id="SHM69542.1"/>
    </source>
</evidence>
<dbReference type="InterPro" id="IPR010690">
    <property type="entry name" value="YqfD"/>
</dbReference>
<dbReference type="Pfam" id="PF06898">
    <property type="entry name" value="YqfD"/>
    <property type="match status" value="1"/>
</dbReference>
<dbReference type="AlphaFoldDB" id="A0A1M7KVH8"/>
<protein>
    <submittedName>
        <fullName evidence="2">Similar to stage IV sporulation protein</fullName>
    </submittedName>
</protein>
<gene>
    <name evidence="2" type="ORF">SAMN04487860_11072</name>
</gene>
<feature type="transmembrane region" description="Helical" evidence="1">
    <location>
        <begin position="84"/>
        <end position="101"/>
    </location>
</feature>
<accession>A0A1M7KVH8</accession>
<evidence type="ECO:0000313" key="3">
    <source>
        <dbReference type="Proteomes" id="UP000184394"/>
    </source>
</evidence>
<dbReference type="RefSeq" id="WP_072951457.1">
    <property type="nucleotide sequence ID" value="NZ_FRCT01000010.1"/>
</dbReference>